<dbReference type="PANTHER" id="PTHR33987">
    <property type="entry name" value="CALCINEURIN-LIKE METALLO-PHOSPHOESTERASE SUPERFAMILY PROTEIN"/>
    <property type="match status" value="1"/>
</dbReference>
<evidence type="ECO:0000256" key="3">
    <source>
        <dbReference type="SAM" id="SignalP"/>
    </source>
</evidence>
<reference evidence="6" key="1">
    <citation type="submission" date="2016-10" db="EMBL/GenBank/DDBJ databases">
        <authorList>
            <person name="Varghese N."/>
            <person name="Submissions S."/>
        </authorList>
    </citation>
    <scope>NUCLEOTIDE SEQUENCE [LARGE SCALE GENOMIC DNA]</scope>
    <source>
        <strain evidence="6">DSM 17934</strain>
    </source>
</reference>
<dbReference type="SUPFAM" id="SSF56300">
    <property type="entry name" value="Metallo-dependent phosphatases"/>
    <property type="match status" value="1"/>
</dbReference>
<feature type="signal peptide" evidence="3">
    <location>
        <begin position="1"/>
        <end position="22"/>
    </location>
</feature>
<evidence type="ECO:0000256" key="1">
    <source>
        <dbReference type="ARBA" id="ARBA00022729"/>
    </source>
</evidence>
<dbReference type="Pfam" id="PF13385">
    <property type="entry name" value="Laminin_G_3"/>
    <property type="match status" value="2"/>
</dbReference>
<keyword evidence="6" id="KW-1185">Reference proteome</keyword>
<dbReference type="Gene3D" id="3.60.21.70">
    <property type="entry name" value="PhoD-like phosphatase"/>
    <property type="match status" value="1"/>
</dbReference>
<evidence type="ECO:0000259" key="4">
    <source>
        <dbReference type="SMART" id="SM00560"/>
    </source>
</evidence>
<feature type="domain" description="LamG-like jellyroll fold" evidence="4">
    <location>
        <begin position="520"/>
        <end position="649"/>
    </location>
</feature>
<proteinExistence type="predicted"/>
<dbReference type="InterPro" id="IPR029052">
    <property type="entry name" value="Metallo-depent_PP-like"/>
</dbReference>
<accession>A0A1H6VW96</accession>
<sequence>MRKKLFILGLLFFLGLSNCLQAQTIPGDSIVFGPMMSVPYNNKVRVWVLTKNNTGSGNTLSISMSENNTPGSLLTGTLFNTDTRLGYNLRSYEYTNLAAGGNYTAKIMINGVADANRTTIIKNEQEIIDDFEFLSGGCARIYDLSRCIDLPESTTHFNGTPQVFNVMAQEGSDMMVWLGDATYLLGNMHAPGQCPGALDDWANKDMAFDRYMFYRGFHDNLIKAMPQIAITDNHDTGPNDFDKTMPTLAQMKEIFKDWWPNPEYLSTPENPGLHSSYKYKDVEYFMLDNRSYRVGNAVQLGPDQLIWLKSALLASTAKFKVIISGTPTFTNLGGRNFSATAEATDLTNFIKNNNINGVLCLSADIHSQRLYTRQGSDVKYPLYDFVSGNVNSDVSSNAPTIDYNANPILSGGNQTYLRINVFGPEDDRRMKVEYVRETGVPYFESIIHEDMLTSQNADALKLELKISNSLTDSSTYNHSATATNVTYVSDRNGVTNEALSFGSTTSVTIPNAISLNFHNRPFSLVCWVKPTQFQANGSTILSNGATGTGVSLGIDANGKLTYKDHASNVVYTSQSGLAVNEWAYVTWKYDNVRRKLYLYLNGLATQTWNNVISPVISPADLKVGDNFEGKKFIGALDNLVFYGRLISDETILAGAEFVSTRGASLRVTGASQMVLPGALVNNVLSDDFTIEFWARLNSDPGTNFKLLASNGRVGGNTTGISFEFPDSNKLNVVLGNNTSGWSTISEQGAAWNIGEWNHVTVTAVKNGLVKYYINGEFVAQTNFGQYVGNTWGLGLGYSPSYTGAVQADLDDLRIWERALTPAEIKQHMHYELAGTELNLAVYYDFEHTVGNTSTITSKGIFQQTITLNGGVLAPSTSPIANITTEYQSLVKGKWSKNNIINVVGLGVLDNITNYNSNVVIGKKNDTTTDVVPGSSIALSYLKGGWHIDPFNFTTANLQVDLSQVFTNSATFDATVDHYELIKGDPTGTYEVIATGVSVAGIVNFNNVPLSLDNYYLGYVLTSVLGNDTFNPINNLVSLYPNPTDGKVTILLNDEVENSFYVEVFDAVGRKVFEVKKQAVGSNQKIELDLSGITGEQLFVIRVHIGEKTETFKLLKKG</sequence>
<evidence type="ECO:0000313" key="6">
    <source>
        <dbReference type="Proteomes" id="UP000199702"/>
    </source>
</evidence>
<dbReference type="PANTHER" id="PTHR33987:SF1">
    <property type="entry name" value="CALCINEURIN-LIKE METALLO-PHOSPHOESTERASE SUPERFAMILY PROTEIN"/>
    <property type="match status" value="1"/>
</dbReference>
<feature type="domain" description="LamG-like jellyroll fold" evidence="4">
    <location>
        <begin position="686"/>
        <end position="822"/>
    </location>
</feature>
<dbReference type="Pfam" id="PF09423">
    <property type="entry name" value="PhoD"/>
    <property type="match status" value="1"/>
</dbReference>
<keyword evidence="2" id="KW-1015">Disulfide bond</keyword>
<gene>
    <name evidence="5" type="ORF">SAMN05660918_2278</name>
</gene>
<evidence type="ECO:0000256" key="2">
    <source>
        <dbReference type="ARBA" id="ARBA00023157"/>
    </source>
</evidence>
<dbReference type="NCBIfam" id="TIGR04183">
    <property type="entry name" value="Por_Secre_tail"/>
    <property type="match status" value="1"/>
</dbReference>
<dbReference type="OrthoDB" id="9801383at2"/>
<name>A0A1H6VW96_9FLAO</name>
<evidence type="ECO:0000313" key="5">
    <source>
        <dbReference type="EMBL" id="SEJ04900.1"/>
    </source>
</evidence>
<dbReference type="InterPro" id="IPR018946">
    <property type="entry name" value="PhoD-like_MPP"/>
</dbReference>
<dbReference type="GO" id="GO:0005975">
    <property type="term" value="P:carbohydrate metabolic process"/>
    <property type="evidence" value="ECO:0007669"/>
    <property type="project" value="UniProtKB-ARBA"/>
</dbReference>
<dbReference type="GO" id="GO:0004553">
    <property type="term" value="F:hydrolase activity, hydrolyzing O-glycosyl compounds"/>
    <property type="evidence" value="ECO:0007669"/>
    <property type="project" value="UniProtKB-ARBA"/>
</dbReference>
<feature type="chain" id="PRO_5011743004" evidence="3">
    <location>
        <begin position="23"/>
        <end position="1117"/>
    </location>
</feature>
<dbReference type="SMART" id="SM00560">
    <property type="entry name" value="LamGL"/>
    <property type="match status" value="2"/>
</dbReference>
<dbReference type="InterPro" id="IPR038607">
    <property type="entry name" value="PhoD-like_sf"/>
</dbReference>
<dbReference type="EMBL" id="FNYA01000005">
    <property type="protein sequence ID" value="SEJ04900.1"/>
    <property type="molecule type" value="Genomic_DNA"/>
</dbReference>
<dbReference type="InterPro" id="IPR026444">
    <property type="entry name" value="Secre_tail"/>
</dbReference>
<dbReference type="InterPro" id="IPR013320">
    <property type="entry name" value="ConA-like_dom_sf"/>
</dbReference>
<dbReference type="STRING" id="402734.SAMN05660918_2278"/>
<dbReference type="RefSeq" id="WP_091313335.1">
    <property type="nucleotide sequence ID" value="NZ_CBCSJU010000006.1"/>
</dbReference>
<keyword evidence="1 3" id="KW-0732">Signal</keyword>
<protein>
    <submittedName>
        <fullName evidence="5">PhoD-like phosphatase</fullName>
    </submittedName>
</protein>
<dbReference type="SUPFAM" id="SSF49899">
    <property type="entry name" value="Concanavalin A-like lectins/glucanases"/>
    <property type="match status" value="2"/>
</dbReference>
<dbReference type="Pfam" id="PF18962">
    <property type="entry name" value="Por_Secre_tail"/>
    <property type="match status" value="1"/>
</dbReference>
<dbReference type="Gene3D" id="2.60.120.200">
    <property type="match status" value="2"/>
</dbReference>
<organism evidence="5 6">
    <name type="scientific">Flavobacterium terrigena</name>
    <dbReference type="NCBI Taxonomy" id="402734"/>
    <lineage>
        <taxon>Bacteria</taxon>
        <taxon>Pseudomonadati</taxon>
        <taxon>Bacteroidota</taxon>
        <taxon>Flavobacteriia</taxon>
        <taxon>Flavobacteriales</taxon>
        <taxon>Flavobacteriaceae</taxon>
        <taxon>Flavobacterium</taxon>
    </lineage>
</organism>
<dbReference type="InterPro" id="IPR006558">
    <property type="entry name" value="LamG-like"/>
</dbReference>
<dbReference type="Proteomes" id="UP000199702">
    <property type="component" value="Unassembled WGS sequence"/>
</dbReference>
<dbReference type="AlphaFoldDB" id="A0A1H6VW96"/>